<protein>
    <recommendedName>
        <fullName evidence="3">Glycosyltransferase family 25 protein</fullName>
    </recommendedName>
</protein>
<dbReference type="Proteomes" id="UP000184383">
    <property type="component" value="Unassembled WGS sequence"/>
</dbReference>
<dbReference type="VEuPathDB" id="FungiDB:ASPWEDRAFT_75588"/>
<dbReference type="OrthoDB" id="47375at2759"/>
<dbReference type="GeneID" id="63755386"/>
<reference evidence="2" key="1">
    <citation type="journal article" date="2017" name="Genome Biol.">
        <title>Comparative genomics reveals high biological diversity and specific adaptations in the industrially and medically important fungal genus Aspergillus.</title>
        <authorList>
            <person name="de Vries R.P."/>
            <person name="Riley R."/>
            <person name="Wiebenga A."/>
            <person name="Aguilar-Osorio G."/>
            <person name="Amillis S."/>
            <person name="Uchima C.A."/>
            <person name="Anderluh G."/>
            <person name="Asadollahi M."/>
            <person name="Askin M."/>
            <person name="Barry K."/>
            <person name="Battaglia E."/>
            <person name="Bayram O."/>
            <person name="Benocci T."/>
            <person name="Braus-Stromeyer S.A."/>
            <person name="Caldana C."/>
            <person name="Canovas D."/>
            <person name="Cerqueira G.C."/>
            <person name="Chen F."/>
            <person name="Chen W."/>
            <person name="Choi C."/>
            <person name="Clum A."/>
            <person name="Dos Santos R.A."/>
            <person name="Damasio A.R."/>
            <person name="Diallinas G."/>
            <person name="Emri T."/>
            <person name="Fekete E."/>
            <person name="Flipphi M."/>
            <person name="Freyberg S."/>
            <person name="Gallo A."/>
            <person name="Gournas C."/>
            <person name="Habgood R."/>
            <person name="Hainaut M."/>
            <person name="Harispe M.L."/>
            <person name="Henrissat B."/>
            <person name="Hilden K.S."/>
            <person name="Hope R."/>
            <person name="Hossain A."/>
            <person name="Karabika E."/>
            <person name="Karaffa L."/>
            <person name="Karanyi Z."/>
            <person name="Krasevec N."/>
            <person name="Kuo A."/>
            <person name="Kusch H."/>
            <person name="LaButti K."/>
            <person name="Lagendijk E.L."/>
            <person name="Lapidus A."/>
            <person name="Levasseur A."/>
            <person name="Lindquist E."/>
            <person name="Lipzen A."/>
            <person name="Logrieco A.F."/>
            <person name="MacCabe A."/>
            <person name="Maekelae M.R."/>
            <person name="Malavazi I."/>
            <person name="Melin P."/>
            <person name="Meyer V."/>
            <person name="Mielnichuk N."/>
            <person name="Miskei M."/>
            <person name="Molnar A.P."/>
            <person name="Mule G."/>
            <person name="Ngan C.Y."/>
            <person name="Orejas M."/>
            <person name="Orosz E."/>
            <person name="Ouedraogo J.P."/>
            <person name="Overkamp K.M."/>
            <person name="Park H.-S."/>
            <person name="Perrone G."/>
            <person name="Piumi F."/>
            <person name="Punt P.J."/>
            <person name="Ram A.F."/>
            <person name="Ramon A."/>
            <person name="Rauscher S."/>
            <person name="Record E."/>
            <person name="Riano-Pachon D.M."/>
            <person name="Robert V."/>
            <person name="Roehrig J."/>
            <person name="Ruller R."/>
            <person name="Salamov A."/>
            <person name="Salih N.S."/>
            <person name="Samson R.A."/>
            <person name="Sandor E."/>
            <person name="Sanguinetti M."/>
            <person name="Schuetze T."/>
            <person name="Sepcic K."/>
            <person name="Shelest E."/>
            <person name="Sherlock G."/>
            <person name="Sophianopoulou V."/>
            <person name="Squina F.M."/>
            <person name="Sun H."/>
            <person name="Susca A."/>
            <person name="Todd R.B."/>
            <person name="Tsang A."/>
            <person name="Unkles S.E."/>
            <person name="van de Wiele N."/>
            <person name="van Rossen-Uffink D."/>
            <person name="Oliveira J.V."/>
            <person name="Vesth T.C."/>
            <person name="Visser J."/>
            <person name="Yu J.-H."/>
            <person name="Zhou M."/>
            <person name="Andersen M.R."/>
            <person name="Archer D.B."/>
            <person name="Baker S.E."/>
            <person name="Benoit I."/>
            <person name="Brakhage A.A."/>
            <person name="Braus G.H."/>
            <person name="Fischer R."/>
            <person name="Frisvad J.C."/>
            <person name="Goldman G.H."/>
            <person name="Houbraken J."/>
            <person name="Oakley B."/>
            <person name="Pocsi I."/>
            <person name="Scazzocchio C."/>
            <person name="Seiboth B."/>
            <person name="vanKuyk P.A."/>
            <person name="Wortman J."/>
            <person name="Dyer P.S."/>
            <person name="Grigoriev I.V."/>
        </authorList>
    </citation>
    <scope>NUCLEOTIDE SEQUENCE [LARGE SCALE GENOMIC DNA]</scope>
    <source>
        <strain evidence="2">DTO 134E9</strain>
    </source>
</reference>
<organism evidence="1 2">
    <name type="scientific">Aspergillus wentii DTO 134E9</name>
    <dbReference type="NCBI Taxonomy" id="1073089"/>
    <lineage>
        <taxon>Eukaryota</taxon>
        <taxon>Fungi</taxon>
        <taxon>Dikarya</taxon>
        <taxon>Ascomycota</taxon>
        <taxon>Pezizomycotina</taxon>
        <taxon>Eurotiomycetes</taxon>
        <taxon>Eurotiomycetidae</taxon>
        <taxon>Eurotiales</taxon>
        <taxon>Aspergillaceae</taxon>
        <taxon>Aspergillus</taxon>
        <taxon>Aspergillus subgen. Cremei</taxon>
    </lineage>
</organism>
<evidence type="ECO:0000313" key="1">
    <source>
        <dbReference type="EMBL" id="OJJ35602.1"/>
    </source>
</evidence>
<evidence type="ECO:0008006" key="3">
    <source>
        <dbReference type="Google" id="ProtNLM"/>
    </source>
</evidence>
<proteinExistence type="predicted"/>
<name>A0A1L9RL02_ASPWE</name>
<feature type="non-terminal residue" evidence="1">
    <location>
        <position position="1"/>
    </location>
</feature>
<keyword evidence="2" id="KW-1185">Reference proteome</keyword>
<dbReference type="STRING" id="1073089.A0A1L9RL02"/>
<dbReference type="EMBL" id="KV878212">
    <property type="protein sequence ID" value="OJJ35602.1"/>
    <property type="molecule type" value="Genomic_DNA"/>
</dbReference>
<sequence>RRPEDSAGNETLGFQQILALSNGPSWRTRGLLAAADLTGLQISIPPQPPLHPTIVEAFTHFGAEDIPFSNPAHGASVAWLAHLDLIKHAIQSDLETVLILEDDVDWDVGIRAQMKRVSSAVRDLTHTPAEDTSAPYGRAWDVLWIGHCGEAWDQRYDTVVFDDPDVPLHADHLGWVKGYQGYVPWLEYPRRGVYRSLWPVCSFAYALSRNGMKKVLQLTGGGQGHAFDIKLATECRMATLECISVVPEVMHQYFPDPGFGARSLVDIGNGQGTGPEGSGFEAVMGTTENILNSARCRALWGDTC</sequence>
<feature type="non-terminal residue" evidence="1">
    <location>
        <position position="304"/>
    </location>
</feature>
<accession>A0A1L9RL02</accession>
<dbReference type="RefSeq" id="XP_040689278.1">
    <property type="nucleotide sequence ID" value="XM_040839538.1"/>
</dbReference>
<gene>
    <name evidence="1" type="ORF">ASPWEDRAFT_75588</name>
</gene>
<evidence type="ECO:0000313" key="2">
    <source>
        <dbReference type="Proteomes" id="UP000184383"/>
    </source>
</evidence>
<dbReference type="AlphaFoldDB" id="A0A1L9RL02"/>